<accession>A0A852USY8</accession>
<reference evidence="8 9" key="1">
    <citation type="submission" date="2020-07" db="EMBL/GenBank/DDBJ databases">
        <title>Sequencing the genomes of 1000 actinobacteria strains.</title>
        <authorList>
            <person name="Klenk H.-P."/>
        </authorList>
    </citation>
    <scope>NUCLEOTIDE SEQUENCE [LARGE SCALE GENOMIC DNA]</scope>
    <source>
        <strain evidence="8 9">DSM 45763</strain>
    </source>
</reference>
<dbReference type="CDD" id="cd15831">
    <property type="entry name" value="BTAD"/>
    <property type="match status" value="1"/>
</dbReference>
<proteinExistence type="inferred from homology"/>
<evidence type="ECO:0000256" key="4">
    <source>
        <dbReference type="ARBA" id="ARBA00023163"/>
    </source>
</evidence>
<dbReference type="Pfam" id="PF03704">
    <property type="entry name" value="BTAD"/>
    <property type="match status" value="1"/>
</dbReference>
<dbReference type="Pfam" id="PF00486">
    <property type="entry name" value="Trans_reg_C"/>
    <property type="match status" value="1"/>
</dbReference>
<dbReference type="PANTHER" id="PTHR35807">
    <property type="entry name" value="TRANSCRIPTIONAL REGULATOR REDD-RELATED"/>
    <property type="match status" value="1"/>
</dbReference>
<dbReference type="Proteomes" id="UP000576393">
    <property type="component" value="Unassembled WGS sequence"/>
</dbReference>
<dbReference type="SUPFAM" id="SSF48452">
    <property type="entry name" value="TPR-like"/>
    <property type="match status" value="1"/>
</dbReference>
<dbReference type="SUPFAM" id="SSF46894">
    <property type="entry name" value="C-terminal effector domain of the bipartite response regulators"/>
    <property type="match status" value="1"/>
</dbReference>
<dbReference type="AlphaFoldDB" id="A0A852USY8"/>
<dbReference type="SMART" id="SM00862">
    <property type="entry name" value="Trans_reg_C"/>
    <property type="match status" value="1"/>
</dbReference>
<dbReference type="SUPFAM" id="SSF52540">
    <property type="entry name" value="P-loop containing nucleoside triphosphate hydrolases"/>
    <property type="match status" value="1"/>
</dbReference>
<dbReference type="GO" id="GO:0000160">
    <property type="term" value="P:phosphorelay signal transduction system"/>
    <property type="evidence" value="ECO:0007669"/>
    <property type="project" value="InterPro"/>
</dbReference>
<dbReference type="Gene3D" id="1.10.10.10">
    <property type="entry name" value="Winged helix-like DNA-binding domain superfamily/Winged helix DNA-binding domain"/>
    <property type="match status" value="1"/>
</dbReference>
<evidence type="ECO:0000256" key="2">
    <source>
        <dbReference type="ARBA" id="ARBA00023015"/>
    </source>
</evidence>
<dbReference type="PANTHER" id="PTHR35807:SF1">
    <property type="entry name" value="TRANSCRIPTIONAL REGULATOR REDD"/>
    <property type="match status" value="1"/>
</dbReference>
<dbReference type="SMART" id="SM01043">
    <property type="entry name" value="BTAD"/>
    <property type="match status" value="1"/>
</dbReference>
<dbReference type="RefSeq" id="WP_179818133.1">
    <property type="nucleotide sequence ID" value="NZ_JACCCO010000001.1"/>
</dbReference>
<organism evidence="8 9">
    <name type="scientific">Streptosporangium sandarakinum</name>
    <dbReference type="NCBI Taxonomy" id="1260955"/>
    <lineage>
        <taxon>Bacteria</taxon>
        <taxon>Bacillati</taxon>
        <taxon>Actinomycetota</taxon>
        <taxon>Actinomycetes</taxon>
        <taxon>Streptosporangiales</taxon>
        <taxon>Streptosporangiaceae</taxon>
        <taxon>Streptosporangium</taxon>
    </lineage>
</organism>
<evidence type="ECO:0000256" key="3">
    <source>
        <dbReference type="ARBA" id="ARBA00023125"/>
    </source>
</evidence>
<keyword evidence="3 5" id="KW-0238">DNA-binding</keyword>
<keyword evidence="2" id="KW-0805">Transcription regulation</keyword>
<dbReference type="InterPro" id="IPR011990">
    <property type="entry name" value="TPR-like_helical_dom_sf"/>
</dbReference>
<dbReference type="GO" id="GO:0003677">
    <property type="term" value="F:DNA binding"/>
    <property type="evidence" value="ECO:0007669"/>
    <property type="project" value="UniProtKB-UniRule"/>
</dbReference>
<feature type="DNA-binding region" description="OmpR/PhoB-type" evidence="5">
    <location>
        <begin position="1"/>
        <end position="93"/>
    </location>
</feature>
<evidence type="ECO:0000256" key="1">
    <source>
        <dbReference type="ARBA" id="ARBA00005820"/>
    </source>
</evidence>
<comment type="caution">
    <text evidence="8">The sequence shown here is derived from an EMBL/GenBank/DDBJ whole genome shotgun (WGS) entry which is preliminary data.</text>
</comment>
<evidence type="ECO:0000256" key="5">
    <source>
        <dbReference type="PROSITE-ProRule" id="PRU01091"/>
    </source>
</evidence>
<dbReference type="GO" id="GO:0006355">
    <property type="term" value="P:regulation of DNA-templated transcription"/>
    <property type="evidence" value="ECO:0007669"/>
    <property type="project" value="InterPro"/>
</dbReference>
<keyword evidence="4" id="KW-0804">Transcription</keyword>
<sequence length="654" mass="70073">MTLRFNLLGPLQIRHSGRLVPLGPPKQRVVLAVLLLEAGRVVSLDRLTAAVWEGEPPRSAVANLRTYVNRLRDVLGGHHDRLVAHAPGYTLEVRDGESDIADFTENARQGRAVLAGGDPRAALRHLSAALALWRGAEAEDVPRTPELSSRLAVLAEQRCLAMEDLAQARLSLGEHAEMLHELRETVAEHPTRERLWGHLMLALYRTGDVAAALAAYERARTVLREGLGLEPGPDLVALQRRMLNRDPGLVPAPARRPGPSGARRVVPRMIPSPGDLVGRDREVKELTRLAGETRSPARIVLHGPGGVGKSALARHVLRLLSAGRPGGHLYADLQDVRPGAPPPDPSRVMTCFLTALGVPAERIPWDPVQAAEVLRLRIGDDAPLVLLDNALDDGQVRPLLTACDGCPVVVTSRAMLSTLEGTEHVEILPLPGDAARELLAGLCGTDRTDADPAAANRIAELCECLPRPLRAAGTRLAARREWSLAAFAGLLADERHRMDLLGNGDLPIRESIDADYRVLLSGTGPVDSAAVELFHHLGTAQAVELTPADVARSLACDTVTASAALGRLADLRLIEPVEQARYRVGGLVRCFASEVVRNGRVPGRPAARHPAPGFPGWAVLERPGGRLITQGHAGRPDPERPGAASGPRSGSPPR</sequence>
<comment type="similarity">
    <text evidence="1">Belongs to the AfsR/DnrI/RedD regulatory family.</text>
</comment>
<dbReference type="InterPro" id="IPR027417">
    <property type="entry name" value="P-loop_NTPase"/>
</dbReference>
<dbReference type="Gene3D" id="1.25.40.10">
    <property type="entry name" value="Tetratricopeptide repeat domain"/>
    <property type="match status" value="1"/>
</dbReference>
<dbReference type="PROSITE" id="PS51755">
    <property type="entry name" value="OMPR_PHOB"/>
    <property type="match status" value="1"/>
</dbReference>
<dbReference type="Gene3D" id="3.40.50.300">
    <property type="entry name" value="P-loop containing nucleotide triphosphate hydrolases"/>
    <property type="match status" value="1"/>
</dbReference>
<protein>
    <submittedName>
        <fullName evidence="8">DNA-binding SARP family transcriptional activator</fullName>
    </submittedName>
</protein>
<dbReference type="InterPro" id="IPR001867">
    <property type="entry name" value="OmpR/PhoB-type_DNA-bd"/>
</dbReference>
<keyword evidence="9" id="KW-1185">Reference proteome</keyword>
<feature type="region of interest" description="Disordered" evidence="6">
    <location>
        <begin position="247"/>
        <end position="277"/>
    </location>
</feature>
<evidence type="ECO:0000256" key="6">
    <source>
        <dbReference type="SAM" id="MobiDB-lite"/>
    </source>
</evidence>
<dbReference type="InterPro" id="IPR051677">
    <property type="entry name" value="AfsR-DnrI-RedD_regulator"/>
</dbReference>
<dbReference type="InterPro" id="IPR041664">
    <property type="entry name" value="AAA_16"/>
</dbReference>
<feature type="compositionally biased region" description="Low complexity" evidence="6">
    <location>
        <begin position="251"/>
        <end position="268"/>
    </location>
</feature>
<evidence type="ECO:0000313" key="8">
    <source>
        <dbReference type="EMBL" id="NYF38373.1"/>
    </source>
</evidence>
<feature type="region of interest" description="Disordered" evidence="6">
    <location>
        <begin position="625"/>
        <end position="654"/>
    </location>
</feature>
<dbReference type="Pfam" id="PF13191">
    <property type="entry name" value="AAA_16"/>
    <property type="match status" value="1"/>
</dbReference>
<gene>
    <name evidence="8" type="ORF">HDA43_000532</name>
</gene>
<dbReference type="InterPro" id="IPR036388">
    <property type="entry name" value="WH-like_DNA-bd_sf"/>
</dbReference>
<dbReference type="InterPro" id="IPR005158">
    <property type="entry name" value="BTAD"/>
</dbReference>
<evidence type="ECO:0000259" key="7">
    <source>
        <dbReference type="PROSITE" id="PS51755"/>
    </source>
</evidence>
<name>A0A852USY8_9ACTN</name>
<feature type="domain" description="OmpR/PhoB-type" evidence="7">
    <location>
        <begin position="1"/>
        <end position="93"/>
    </location>
</feature>
<dbReference type="InterPro" id="IPR016032">
    <property type="entry name" value="Sig_transdc_resp-reg_C-effctor"/>
</dbReference>
<evidence type="ECO:0000313" key="9">
    <source>
        <dbReference type="Proteomes" id="UP000576393"/>
    </source>
</evidence>
<dbReference type="EMBL" id="JACCCO010000001">
    <property type="protein sequence ID" value="NYF38373.1"/>
    <property type="molecule type" value="Genomic_DNA"/>
</dbReference>